<protein>
    <recommendedName>
        <fullName evidence="4">Flagellar hook-length control protein FliK</fullName>
    </recommendedName>
</protein>
<organism evidence="2 3">
    <name type="scientific">Pseudoroseicyclus aestuarii</name>
    <dbReference type="NCBI Taxonomy" id="1795041"/>
    <lineage>
        <taxon>Bacteria</taxon>
        <taxon>Pseudomonadati</taxon>
        <taxon>Pseudomonadota</taxon>
        <taxon>Alphaproteobacteria</taxon>
        <taxon>Rhodobacterales</taxon>
        <taxon>Paracoccaceae</taxon>
        <taxon>Pseudoroseicyclus</taxon>
    </lineage>
</organism>
<feature type="compositionally biased region" description="Basic and acidic residues" evidence="1">
    <location>
        <begin position="233"/>
        <end position="262"/>
    </location>
</feature>
<dbReference type="EMBL" id="QJTE01000002">
    <property type="protein sequence ID" value="PYE84515.1"/>
    <property type="molecule type" value="Genomic_DNA"/>
</dbReference>
<comment type="caution">
    <text evidence="2">The sequence shown here is derived from an EMBL/GenBank/DDBJ whole genome shotgun (WGS) entry which is preliminary data.</text>
</comment>
<accession>A0A318ST54</accession>
<reference evidence="2 3" key="1">
    <citation type="submission" date="2018-06" db="EMBL/GenBank/DDBJ databases">
        <title>Genomic Encyclopedia of Type Strains, Phase III (KMG-III): the genomes of soil and plant-associated and newly described type strains.</title>
        <authorList>
            <person name="Whitman W."/>
        </authorList>
    </citation>
    <scope>NUCLEOTIDE SEQUENCE [LARGE SCALE GENOMIC DNA]</scope>
    <source>
        <strain evidence="2 3">CECT 9025</strain>
    </source>
</reference>
<evidence type="ECO:0000313" key="2">
    <source>
        <dbReference type="EMBL" id="PYE84515.1"/>
    </source>
</evidence>
<name>A0A318ST54_9RHOB</name>
<keyword evidence="3" id="KW-1185">Reference proteome</keyword>
<evidence type="ECO:0000256" key="1">
    <source>
        <dbReference type="SAM" id="MobiDB-lite"/>
    </source>
</evidence>
<evidence type="ECO:0008006" key="4">
    <source>
        <dbReference type="Google" id="ProtNLM"/>
    </source>
</evidence>
<dbReference type="AlphaFoldDB" id="A0A318ST54"/>
<proteinExistence type="predicted"/>
<evidence type="ECO:0000313" key="3">
    <source>
        <dbReference type="Proteomes" id="UP000248311"/>
    </source>
</evidence>
<feature type="region of interest" description="Disordered" evidence="1">
    <location>
        <begin position="140"/>
        <end position="159"/>
    </location>
</feature>
<dbReference type="RefSeq" id="WP_110813601.1">
    <property type="nucleotide sequence ID" value="NZ_QJTE01000002.1"/>
</dbReference>
<sequence>MSLPPILPILPGLAGLAGLTGLAGGRAAGQGQGLGGGPAGNPAGGGFSAGSAAAGAAASAPVEAALRLVGQVPAAHPARGSWVPATVTAPAAGGLVTLEAAGAEIVLRGAAGPLMPALAAGASLRLRLDGGTARLRVAPEAPAGSAPQPAQSMAPPRGGLSGLAALAMATESLRQGQGAAALRRTAEPAAPAPAAQAAGGAAAGLMPLAAVQAVLLHLLPLHQAAPLRRLARGRPDPRREGEDAPPEDQGRRDPSTPEREPDAQDTAPPEAILFDLGGVPHQAEMRQQAEPEPRILIETELAACGRVRLTAEPAPGGAVALHCRSERPVPDADWEELTTMARARAGAAGVALVLSRSTGPLDPAAG</sequence>
<feature type="region of interest" description="Disordered" evidence="1">
    <location>
        <begin position="229"/>
        <end position="267"/>
    </location>
</feature>
<gene>
    <name evidence="2" type="ORF">DFP88_102315</name>
</gene>
<dbReference type="Proteomes" id="UP000248311">
    <property type="component" value="Unassembled WGS sequence"/>
</dbReference>